<dbReference type="EMBL" id="AWXA01000004">
    <property type="protein sequence ID" value="ERT62466.1"/>
    <property type="molecule type" value="Genomic_DNA"/>
</dbReference>
<accession>U7UT43</accession>
<name>U7UT43_9FIRM</name>
<sequence>MISIHEFKEVLITGSLALFFIYALAMKGRQDFRKIYYGFINTAFPLLEDVL</sequence>
<proteinExistence type="predicted"/>
<protein>
    <submittedName>
        <fullName evidence="1">Uncharacterized protein</fullName>
    </submittedName>
</protein>
<keyword evidence="2" id="KW-1185">Reference proteome</keyword>
<dbReference type="Proteomes" id="UP000017090">
    <property type="component" value="Unassembled WGS sequence"/>
</dbReference>
<organism evidence="1 2">
    <name type="scientific">Megasphaera vaginalis</name>
    <name type="common">ex Srinivasan et al. 2021</name>
    <dbReference type="NCBI Taxonomy" id="1111454"/>
    <lineage>
        <taxon>Bacteria</taxon>
        <taxon>Bacillati</taxon>
        <taxon>Bacillota</taxon>
        <taxon>Negativicutes</taxon>
        <taxon>Veillonellales</taxon>
        <taxon>Veillonellaceae</taxon>
        <taxon>Megasphaera</taxon>
    </lineage>
</organism>
<reference evidence="1 2" key="1">
    <citation type="submission" date="2013-09" db="EMBL/GenBank/DDBJ databases">
        <authorList>
            <person name="Durkin A.S."/>
            <person name="Haft D.R."/>
            <person name="McCorrison J."/>
            <person name="Torralba M."/>
            <person name="Gillis M."/>
            <person name="Haft D.H."/>
            <person name="Methe B."/>
            <person name="Sutton G."/>
            <person name="Nelson K.E."/>
        </authorList>
    </citation>
    <scope>NUCLEOTIDE SEQUENCE [LARGE SCALE GENOMIC DNA]</scope>
    <source>
        <strain evidence="1 2">BV3C16-1</strain>
    </source>
</reference>
<dbReference type="PATRIC" id="fig|1111454.3.peg.106"/>
<dbReference type="AlphaFoldDB" id="U7UT43"/>
<evidence type="ECO:0000313" key="2">
    <source>
        <dbReference type="Proteomes" id="UP000017090"/>
    </source>
</evidence>
<comment type="caution">
    <text evidence="1">The sequence shown here is derived from an EMBL/GenBank/DDBJ whole genome shotgun (WGS) entry which is preliminary data.</text>
</comment>
<gene>
    <name evidence="1" type="ORF">HMPREF1250_1282</name>
</gene>
<dbReference type="STRING" id="1111454.HMPREF1250_1282"/>
<evidence type="ECO:0000313" key="1">
    <source>
        <dbReference type="EMBL" id="ERT62466.1"/>
    </source>
</evidence>